<evidence type="ECO:0000256" key="7">
    <source>
        <dbReference type="RuleBase" id="RU003792"/>
    </source>
</evidence>
<comment type="catalytic activity">
    <reaction evidence="4 7">
        <text>uridine(38/39/40) in tRNA = pseudouridine(38/39/40) in tRNA</text>
        <dbReference type="Rhea" id="RHEA:22376"/>
        <dbReference type="Rhea" id="RHEA-COMP:10085"/>
        <dbReference type="Rhea" id="RHEA-COMP:10087"/>
        <dbReference type="ChEBI" id="CHEBI:65314"/>
        <dbReference type="ChEBI" id="CHEBI:65315"/>
        <dbReference type="EC" id="5.4.99.12"/>
    </reaction>
</comment>
<reference evidence="9 10" key="1">
    <citation type="submission" date="2018-03" db="EMBL/GenBank/DDBJ databases">
        <title>Draft Genome Sequences of the Obligatory Marine Myxobacteria Enhygromyxa salina SWB007.</title>
        <authorList>
            <person name="Poehlein A."/>
            <person name="Moghaddam J.A."/>
            <person name="Harms H."/>
            <person name="Alanjari M."/>
            <person name="Koenig G.M."/>
            <person name="Daniel R."/>
            <person name="Schaeberle T.F."/>
        </authorList>
    </citation>
    <scope>NUCLEOTIDE SEQUENCE [LARGE SCALE GENOMIC DNA]</scope>
    <source>
        <strain evidence="9 10">SWB007</strain>
    </source>
</reference>
<dbReference type="InterPro" id="IPR001406">
    <property type="entry name" value="PsdUridine_synth_TruA"/>
</dbReference>
<feature type="domain" description="Pseudouridine synthase I TruA alpha/beta" evidence="8">
    <location>
        <begin position="151"/>
        <end position="270"/>
    </location>
</feature>
<dbReference type="CDD" id="cd02570">
    <property type="entry name" value="PseudoU_synth_EcTruA"/>
    <property type="match status" value="1"/>
</dbReference>
<dbReference type="InterPro" id="IPR020103">
    <property type="entry name" value="PsdUridine_synth_cat_dom_sf"/>
</dbReference>
<dbReference type="GO" id="GO:0003723">
    <property type="term" value="F:RNA binding"/>
    <property type="evidence" value="ECO:0007669"/>
    <property type="project" value="InterPro"/>
</dbReference>
<protein>
    <recommendedName>
        <fullName evidence="4">tRNA pseudouridine synthase A</fullName>
        <ecNumber evidence="4">5.4.99.12</ecNumber>
    </recommendedName>
    <alternativeName>
        <fullName evidence="4">tRNA pseudouridine(38-40) synthase</fullName>
    </alternativeName>
    <alternativeName>
        <fullName evidence="4">tRNA pseudouridylate synthase I</fullName>
    </alternativeName>
    <alternativeName>
        <fullName evidence="4">tRNA-uridine isomerase I</fullName>
    </alternativeName>
</protein>
<accession>A0A2S9YPB6</accession>
<dbReference type="RefSeq" id="WP_106090381.1">
    <property type="nucleotide sequence ID" value="NZ_PVNL01000063.1"/>
</dbReference>
<evidence type="ECO:0000313" key="10">
    <source>
        <dbReference type="Proteomes" id="UP000238823"/>
    </source>
</evidence>
<evidence type="ECO:0000313" key="9">
    <source>
        <dbReference type="EMBL" id="PRQ06933.1"/>
    </source>
</evidence>
<feature type="domain" description="Pseudouridine synthase I TruA alpha/beta" evidence="8">
    <location>
        <begin position="8"/>
        <end position="91"/>
    </location>
</feature>
<dbReference type="PANTHER" id="PTHR11142">
    <property type="entry name" value="PSEUDOURIDYLATE SYNTHASE"/>
    <property type="match status" value="1"/>
</dbReference>
<dbReference type="Gene3D" id="3.30.70.660">
    <property type="entry name" value="Pseudouridine synthase I, catalytic domain, C-terminal subdomain"/>
    <property type="match status" value="1"/>
</dbReference>
<comment type="subunit">
    <text evidence="4">Homodimer.</text>
</comment>
<keyword evidence="3 4" id="KW-0413">Isomerase</keyword>
<dbReference type="Proteomes" id="UP000238823">
    <property type="component" value="Unassembled WGS sequence"/>
</dbReference>
<dbReference type="GO" id="GO:0031119">
    <property type="term" value="P:tRNA pseudouridine synthesis"/>
    <property type="evidence" value="ECO:0007669"/>
    <property type="project" value="UniProtKB-UniRule"/>
</dbReference>
<evidence type="ECO:0000256" key="5">
    <source>
        <dbReference type="PIRSR" id="PIRSR001430-1"/>
    </source>
</evidence>
<dbReference type="AlphaFoldDB" id="A0A2S9YPB6"/>
<sequence length="301" mass="33342">MAVLLRLAYDGTGFHGFARQTGPGGAVRTVQGELERALSRLYKQELLTRGASRTDAGVHARGQLVAFDPPFEIPPRGLLLGLAAQLPRDMVALAAWAADSPDAVPLNPRFHNLGKRYRYRIRVTSLRDPLTERYEWHLPRPLALEPMRAGAQRLIGEHDFAGFRARDCQAKTTVRRLRSIEIGVHTLAQIDPLAWDTGRIEAPDEPAVVEIDVCGDAFLKNMVRILVGTLCAVGRGQLDLARLDELLREGDRARAGPTAPARGLTLIEVLWPRELGGRWSQLDPARRPELATAPIPRDFSR</sequence>
<gene>
    <name evidence="9" type="primary">truA_1</name>
    <name evidence="4" type="synonym">truA</name>
    <name evidence="9" type="ORF">ENSA7_33570</name>
</gene>
<dbReference type="InterPro" id="IPR020095">
    <property type="entry name" value="PsdUridine_synth_TruA_C"/>
</dbReference>
<dbReference type="Gene3D" id="3.30.70.580">
    <property type="entry name" value="Pseudouridine synthase I, catalytic domain, N-terminal subdomain"/>
    <property type="match status" value="1"/>
</dbReference>
<dbReference type="EC" id="5.4.99.12" evidence="4"/>
<evidence type="ECO:0000259" key="8">
    <source>
        <dbReference type="Pfam" id="PF01416"/>
    </source>
</evidence>
<evidence type="ECO:0000256" key="1">
    <source>
        <dbReference type="ARBA" id="ARBA00009375"/>
    </source>
</evidence>
<dbReference type="InterPro" id="IPR020094">
    <property type="entry name" value="TruA/RsuA/RluB/E/F_N"/>
</dbReference>
<dbReference type="Pfam" id="PF01416">
    <property type="entry name" value="PseudoU_synth_1"/>
    <property type="match status" value="2"/>
</dbReference>
<evidence type="ECO:0000256" key="4">
    <source>
        <dbReference type="HAMAP-Rule" id="MF_00171"/>
    </source>
</evidence>
<dbReference type="PANTHER" id="PTHR11142:SF0">
    <property type="entry name" value="TRNA PSEUDOURIDINE SYNTHASE-LIKE 1"/>
    <property type="match status" value="1"/>
</dbReference>
<dbReference type="SUPFAM" id="SSF55120">
    <property type="entry name" value="Pseudouridine synthase"/>
    <property type="match status" value="1"/>
</dbReference>
<evidence type="ECO:0000256" key="2">
    <source>
        <dbReference type="ARBA" id="ARBA00022694"/>
    </source>
</evidence>
<comment type="caution">
    <text evidence="9">The sequence shown here is derived from an EMBL/GenBank/DDBJ whole genome shotgun (WGS) entry which is preliminary data.</text>
</comment>
<dbReference type="HAMAP" id="MF_00171">
    <property type="entry name" value="TruA"/>
    <property type="match status" value="1"/>
</dbReference>
<proteinExistence type="inferred from homology"/>
<dbReference type="InterPro" id="IPR020097">
    <property type="entry name" value="PsdUridine_synth_TruA_a/b_dom"/>
</dbReference>
<evidence type="ECO:0000256" key="3">
    <source>
        <dbReference type="ARBA" id="ARBA00023235"/>
    </source>
</evidence>
<organism evidence="9 10">
    <name type="scientific">Enhygromyxa salina</name>
    <dbReference type="NCBI Taxonomy" id="215803"/>
    <lineage>
        <taxon>Bacteria</taxon>
        <taxon>Pseudomonadati</taxon>
        <taxon>Myxococcota</taxon>
        <taxon>Polyangia</taxon>
        <taxon>Nannocystales</taxon>
        <taxon>Nannocystaceae</taxon>
        <taxon>Enhygromyxa</taxon>
    </lineage>
</organism>
<keyword evidence="2 4" id="KW-0819">tRNA processing</keyword>
<feature type="binding site" evidence="4 6">
    <location>
        <position position="117"/>
    </location>
    <ligand>
        <name>substrate</name>
    </ligand>
</feature>
<dbReference type="GO" id="GO:0160147">
    <property type="term" value="F:tRNA pseudouridine(38-40) synthase activity"/>
    <property type="evidence" value="ECO:0007669"/>
    <property type="project" value="UniProtKB-EC"/>
</dbReference>
<dbReference type="OrthoDB" id="9811823at2"/>
<feature type="active site" description="Nucleophile" evidence="4 5">
    <location>
        <position position="55"/>
    </location>
</feature>
<comment type="similarity">
    <text evidence="1 4 7">Belongs to the tRNA pseudouridine synthase TruA family.</text>
</comment>
<name>A0A2S9YPB6_9BACT</name>
<comment type="function">
    <text evidence="4">Formation of pseudouridine at positions 38, 39 and 40 in the anticodon stem and loop of transfer RNAs.</text>
</comment>
<dbReference type="EMBL" id="PVNL01000063">
    <property type="protein sequence ID" value="PRQ06933.1"/>
    <property type="molecule type" value="Genomic_DNA"/>
</dbReference>
<comment type="caution">
    <text evidence="4">Lacks conserved residue(s) required for the propagation of feature annotation.</text>
</comment>
<evidence type="ECO:0000256" key="6">
    <source>
        <dbReference type="PIRSR" id="PIRSR001430-2"/>
    </source>
</evidence>
<dbReference type="PIRSF" id="PIRSF001430">
    <property type="entry name" value="tRNA_psdUrid_synth"/>
    <property type="match status" value="1"/>
</dbReference>